<dbReference type="GO" id="GO:0016829">
    <property type="term" value="F:lyase activity"/>
    <property type="evidence" value="ECO:0007669"/>
    <property type="project" value="UniProtKB-KW"/>
</dbReference>
<dbReference type="InterPro" id="IPR029045">
    <property type="entry name" value="ClpP/crotonase-like_dom_sf"/>
</dbReference>
<keyword evidence="2" id="KW-0443">Lipid metabolism</keyword>
<dbReference type="PANTHER" id="PTHR11941">
    <property type="entry name" value="ENOYL-COA HYDRATASE-RELATED"/>
    <property type="match status" value="1"/>
</dbReference>
<dbReference type="PANTHER" id="PTHR11941:SF169">
    <property type="entry name" value="(7AS)-7A-METHYL-1,5-DIOXO-2,3,5,6,7,7A-HEXAHYDRO-1H-INDENE-CARBOXYL-COA HYDROLASE"/>
    <property type="match status" value="1"/>
</dbReference>
<name>A0A6J6XFH5_9ZZZZ</name>
<evidence type="ECO:0000256" key="1">
    <source>
        <dbReference type="ARBA" id="ARBA00005254"/>
    </source>
</evidence>
<dbReference type="Pfam" id="PF00378">
    <property type="entry name" value="ECH_1"/>
    <property type="match status" value="1"/>
</dbReference>
<comment type="similarity">
    <text evidence="1">Belongs to the enoyl-CoA hydratase/isomerase family.</text>
</comment>
<dbReference type="PROSITE" id="PS00166">
    <property type="entry name" value="ENOYL_COA_HYDRATASE"/>
    <property type="match status" value="1"/>
</dbReference>
<evidence type="ECO:0000256" key="2">
    <source>
        <dbReference type="ARBA" id="ARBA00023098"/>
    </source>
</evidence>
<organism evidence="4">
    <name type="scientific">freshwater metagenome</name>
    <dbReference type="NCBI Taxonomy" id="449393"/>
    <lineage>
        <taxon>unclassified sequences</taxon>
        <taxon>metagenomes</taxon>
        <taxon>ecological metagenomes</taxon>
    </lineage>
</organism>
<dbReference type="Gene3D" id="3.90.226.10">
    <property type="entry name" value="2-enoyl-CoA Hydratase, Chain A, domain 1"/>
    <property type="match status" value="1"/>
</dbReference>
<gene>
    <name evidence="4" type="ORF">UFOPK2992_00622</name>
</gene>
<proteinExistence type="inferred from homology"/>
<accession>A0A6J6XFH5</accession>
<sequence>MTVHLTFHDQVALVTLDRPERRNAVDHETLLALRQAQLDVLTANARCLVLTGAPPAFCAGADLSGVENGEFVRALVAALRGFTDMPIPTIAAIDGPALGAGTQLVIACDLRVATERSVFGIPAAKLGLVVDHWTVERLAREMGWSIARAMLLAAQTYRTEQLHTIGAVHRIGGLDDALAWGAELAALAPLTISSHKLALEQSAPFPAFDELFEQARDAAWASHDAEEGRTAFLEKRPPNFLGR</sequence>
<dbReference type="InterPro" id="IPR018376">
    <property type="entry name" value="Enoyl-CoA_hyd/isom_CS"/>
</dbReference>
<dbReference type="CDD" id="cd06558">
    <property type="entry name" value="crotonase-like"/>
    <property type="match status" value="1"/>
</dbReference>
<dbReference type="SUPFAM" id="SSF52096">
    <property type="entry name" value="ClpP/crotonase"/>
    <property type="match status" value="1"/>
</dbReference>
<dbReference type="NCBIfam" id="NF005891">
    <property type="entry name" value="PRK07854.1"/>
    <property type="match status" value="1"/>
</dbReference>
<dbReference type="AlphaFoldDB" id="A0A6J6XFH5"/>
<reference evidence="4" key="1">
    <citation type="submission" date="2020-05" db="EMBL/GenBank/DDBJ databases">
        <authorList>
            <person name="Chiriac C."/>
            <person name="Salcher M."/>
            <person name="Ghai R."/>
            <person name="Kavagutti S V."/>
        </authorList>
    </citation>
    <scope>NUCLEOTIDE SEQUENCE</scope>
</reference>
<keyword evidence="3" id="KW-0456">Lyase</keyword>
<dbReference type="GO" id="GO:0006635">
    <property type="term" value="P:fatty acid beta-oxidation"/>
    <property type="evidence" value="ECO:0007669"/>
    <property type="project" value="TreeGrafter"/>
</dbReference>
<evidence type="ECO:0000256" key="3">
    <source>
        <dbReference type="ARBA" id="ARBA00023239"/>
    </source>
</evidence>
<dbReference type="EMBL" id="CAFAAI010000086">
    <property type="protein sequence ID" value="CAB4793956.1"/>
    <property type="molecule type" value="Genomic_DNA"/>
</dbReference>
<protein>
    <submittedName>
        <fullName evidence="4">Unannotated protein</fullName>
    </submittedName>
</protein>
<evidence type="ECO:0000313" key="4">
    <source>
        <dbReference type="EMBL" id="CAB4793956.1"/>
    </source>
</evidence>
<dbReference type="InterPro" id="IPR001753">
    <property type="entry name" value="Enoyl-CoA_hydra/iso"/>
</dbReference>